<proteinExistence type="predicted"/>
<organism evidence="2 3">
    <name type="scientific">Galerina marginata (strain CBS 339.88)</name>
    <dbReference type="NCBI Taxonomy" id="685588"/>
    <lineage>
        <taxon>Eukaryota</taxon>
        <taxon>Fungi</taxon>
        <taxon>Dikarya</taxon>
        <taxon>Basidiomycota</taxon>
        <taxon>Agaricomycotina</taxon>
        <taxon>Agaricomycetes</taxon>
        <taxon>Agaricomycetidae</taxon>
        <taxon>Agaricales</taxon>
        <taxon>Agaricineae</taxon>
        <taxon>Strophariaceae</taxon>
        <taxon>Galerina</taxon>
    </lineage>
</organism>
<keyword evidence="1" id="KW-0812">Transmembrane</keyword>
<reference evidence="3" key="1">
    <citation type="journal article" date="2014" name="Proc. Natl. Acad. Sci. U.S.A.">
        <title>Extensive sampling of basidiomycete genomes demonstrates inadequacy of the white-rot/brown-rot paradigm for wood decay fungi.</title>
        <authorList>
            <person name="Riley R."/>
            <person name="Salamov A.A."/>
            <person name="Brown D.W."/>
            <person name="Nagy L.G."/>
            <person name="Floudas D."/>
            <person name="Held B.W."/>
            <person name="Levasseur A."/>
            <person name="Lombard V."/>
            <person name="Morin E."/>
            <person name="Otillar R."/>
            <person name="Lindquist E.A."/>
            <person name="Sun H."/>
            <person name="LaButti K.M."/>
            <person name="Schmutz J."/>
            <person name="Jabbour D."/>
            <person name="Luo H."/>
            <person name="Baker S.E."/>
            <person name="Pisabarro A.G."/>
            <person name="Walton J.D."/>
            <person name="Blanchette R.A."/>
            <person name="Henrissat B."/>
            <person name="Martin F."/>
            <person name="Cullen D."/>
            <person name="Hibbett D.S."/>
            <person name="Grigoriev I.V."/>
        </authorList>
    </citation>
    <scope>NUCLEOTIDE SEQUENCE [LARGE SCALE GENOMIC DNA]</scope>
    <source>
        <strain evidence="3">CBS 339.88</strain>
    </source>
</reference>
<dbReference type="EMBL" id="KL142372">
    <property type="protein sequence ID" value="KDR80092.1"/>
    <property type="molecule type" value="Genomic_DNA"/>
</dbReference>
<keyword evidence="1" id="KW-0472">Membrane</keyword>
<name>A0A067TCL8_GALM3</name>
<protein>
    <submittedName>
        <fullName evidence="2">Uncharacterized protein</fullName>
    </submittedName>
</protein>
<dbReference type="Proteomes" id="UP000027222">
    <property type="component" value="Unassembled WGS sequence"/>
</dbReference>
<accession>A0A067TCL8</accession>
<keyword evidence="1" id="KW-1133">Transmembrane helix</keyword>
<evidence type="ECO:0000313" key="3">
    <source>
        <dbReference type="Proteomes" id="UP000027222"/>
    </source>
</evidence>
<keyword evidence="3" id="KW-1185">Reference proteome</keyword>
<feature type="transmembrane region" description="Helical" evidence="1">
    <location>
        <begin position="64"/>
        <end position="93"/>
    </location>
</feature>
<sequence>MDFHESGSPYFSIARIRWHGYQLRVRRIHNLLHLTCISGSWSRLLDSVISSSINPIQFRCVMCVIYFFLSIESFITLLIPAAGLLLLSVYIAAAESRETPTVRDRLGPLDDSGFSIKTRRLQPGY</sequence>
<dbReference type="HOGENOM" id="CLU_1992820_0_0_1"/>
<gene>
    <name evidence="2" type="ORF">GALMADRAFT_1178603</name>
</gene>
<evidence type="ECO:0000256" key="1">
    <source>
        <dbReference type="SAM" id="Phobius"/>
    </source>
</evidence>
<evidence type="ECO:0000313" key="2">
    <source>
        <dbReference type="EMBL" id="KDR80092.1"/>
    </source>
</evidence>
<dbReference type="AlphaFoldDB" id="A0A067TCL8"/>